<dbReference type="InterPro" id="IPR054416">
    <property type="entry name" value="GST_UstS-like_C"/>
</dbReference>
<dbReference type="EMBL" id="KZ679677">
    <property type="protein sequence ID" value="PTB58114.1"/>
    <property type="molecule type" value="Genomic_DNA"/>
</dbReference>
<dbReference type="Gene3D" id="3.40.30.10">
    <property type="entry name" value="Glutaredoxin"/>
    <property type="match status" value="1"/>
</dbReference>
<dbReference type="Pfam" id="PF13409">
    <property type="entry name" value="GST_N_2"/>
    <property type="match status" value="1"/>
</dbReference>
<dbReference type="Pfam" id="PF22041">
    <property type="entry name" value="GST_C_7"/>
    <property type="match status" value="1"/>
</dbReference>
<dbReference type="RefSeq" id="XP_024777791.1">
    <property type="nucleotide sequence ID" value="XM_024915788.1"/>
</dbReference>
<dbReference type="SUPFAM" id="SSF52833">
    <property type="entry name" value="Thioredoxin-like"/>
    <property type="match status" value="1"/>
</dbReference>
<accession>A0A2T4AM06</accession>
<organism evidence="3 4">
    <name type="scientific">Trichoderma harzianum CBS 226.95</name>
    <dbReference type="NCBI Taxonomy" id="983964"/>
    <lineage>
        <taxon>Eukaryota</taxon>
        <taxon>Fungi</taxon>
        <taxon>Dikarya</taxon>
        <taxon>Ascomycota</taxon>
        <taxon>Pezizomycotina</taxon>
        <taxon>Sordariomycetes</taxon>
        <taxon>Hypocreomycetidae</taxon>
        <taxon>Hypocreales</taxon>
        <taxon>Hypocreaceae</taxon>
        <taxon>Trichoderma</taxon>
    </lineage>
</organism>
<evidence type="ECO:0000259" key="1">
    <source>
        <dbReference type="Pfam" id="PF13409"/>
    </source>
</evidence>
<evidence type="ECO:0000313" key="3">
    <source>
        <dbReference type="EMBL" id="PTB58114.1"/>
    </source>
</evidence>
<dbReference type="InterPro" id="IPR004045">
    <property type="entry name" value="Glutathione_S-Trfase_N"/>
</dbReference>
<dbReference type="Gene3D" id="1.20.1050.10">
    <property type="match status" value="1"/>
</dbReference>
<dbReference type="InterPro" id="IPR036249">
    <property type="entry name" value="Thioredoxin-like_sf"/>
</dbReference>
<proteinExistence type="predicted"/>
<dbReference type="SUPFAM" id="SSF47616">
    <property type="entry name" value="GST C-terminal domain-like"/>
    <property type="match status" value="1"/>
</dbReference>
<gene>
    <name evidence="3" type="ORF">M431DRAFT_479633</name>
</gene>
<dbReference type="Proteomes" id="UP000241690">
    <property type="component" value="Unassembled WGS sequence"/>
</dbReference>
<dbReference type="InterPro" id="IPR036282">
    <property type="entry name" value="Glutathione-S-Trfase_C_sf"/>
</dbReference>
<dbReference type="GeneID" id="36624357"/>
<feature type="domain" description="Glutathione S-transferase UstS-like C-terminal" evidence="2">
    <location>
        <begin position="122"/>
        <end position="214"/>
    </location>
</feature>
<keyword evidence="4" id="KW-1185">Reference proteome</keyword>
<feature type="domain" description="GST N-terminal" evidence="1">
    <location>
        <begin position="19"/>
        <end position="93"/>
    </location>
</feature>
<protein>
    <submittedName>
        <fullName evidence="3">Uncharacterized protein</fullName>
    </submittedName>
</protein>
<evidence type="ECO:0000313" key="4">
    <source>
        <dbReference type="Proteomes" id="UP000241690"/>
    </source>
</evidence>
<sequence>MAQVILYDNPSRFGTGTCWSPNVWKTRLLLNFKEIDYKTEWLHGPDIAPTLRSFGIAAHIPGTQLADYTIPAVRLPDGSYVMESLSIAQKLEALKPEPSAQVNHPVAKEVAQSRQRLIICLVPVLDPRMPRECLSGPTIAFHRQTRKKFYGMTLEELEDSFGGREAWVKAQPLLDELAGILKRQDGPFCLGGETPSYADFIIVAFLEWCRCLQGGAFERIVGNEKAYHDLYMACRPWLQRNDH</sequence>
<evidence type="ECO:0000259" key="2">
    <source>
        <dbReference type="Pfam" id="PF22041"/>
    </source>
</evidence>
<dbReference type="STRING" id="983964.A0A2T4AM06"/>
<dbReference type="AlphaFoldDB" id="A0A2T4AM06"/>
<reference evidence="3 4" key="1">
    <citation type="submission" date="2016-07" db="EMBL/GenBank/DDBJ databases">
        <title>Multiple horizontal gene transfer events from other fungi enriched the ability of initially mycotrophic Trichoderma (Ascomycota) to feed on dead plant biomass.</title>
        <authorList>
            <consortium name="DOE Joint Genome Institute"/>
            <person name="Aerts A."/>
            <person name="Atanasova L."/>
            <person name="Chenthamara K."/>
            <person name="Zhang J."/>
            <person name="Grujic M."/>
            <person name="Henrissat B."/>
            <person name="Kuo A."/>
            <person name="Salamov A."/>
            <person name="Lipzen A."/>
            <person name="Labutti K."/>
            <person name="Barry K."/>
            <person name="Miao Y."/>
            <person name="Rahimi M.J."/>
            <person name="Shen Q."/>
            <person name="Grigoriev I.V."/>
            <person name="Kubicek C.P."/>
            <person name="Druzhinina I.S."/>
        </authorList>
    </citation>
    <scope>NUCLEOTIDE SEQUENCE [LARGE SCALE GENOMIC DNA]</scope>
    <source>
        <strain evidence="3 4">CBS 226.95</strain>
    </source>
</reference>
<name>A0A2T4AM06_TRIHA</name>